<keyword evidence="2" id="KW-1185">Reference proteome</keyword>
<proteinExistence type="predicted"/>
<dbReference type="Proteomes" id="UP000289738">
    <property type="component" value="Chromosome A02"/>
</dbReference>
<dbReference type="AlphaFoldDB" id="A0A445EI92"/>
<reference evidence="1 2" key="1">
    <citation type="submission" date="2019-01" db="EMBL/GenBank/DDBJ databases">
        <title>Sequencing of cultivated peanut Arachis hypogaea provides insights into genome evolution and oil improvement.</title>
        <authorList>
            <person name="Chen X."/>
        </authorList>
    </citation>
    <scope>NUCLEOTIDE SEQUENCE [LARGE SCALE GENOMIC DNA]</scope>
    <source>
        <strain evidence="2">cv. Fuhuasheng</strain>
        <tissue evidence="1">Leaves</tissue>
    </source>
</reference>
<evidence type="ECO:0000313" key="2">
    <source>
        <dbReference type="Proteomes" id="UP000289738"/>
    </source>
</evidence>
<sequence length="84" mass="9354">MAGVTKEEVRIVASSYRICPLGAHIDHQEILKSKFGSGVSHHKKARDYLLASELSELVKCETLSHVSINAFLDADWSLIEKTED</sequence>
<dbReference type="EMBL" id="SDMP01000002">
    <property type="protein sequence ID" value="RYR75144.1"/>
    <property type="molecule type" value="Genomic_DNA"/>
</dbReference>
<organism evidence="1 2">
    <name type="scientific">Arachis hypogaea</name>
    <name type="common">Peanut</name>
    <dbReference type="NCBI Taxonomy" id="3818"/>
    <lineage>
        <taxon>Eukaryota</taxon>
        <taxon>Viridiplantae</taxon>
        <taxon>Streptophyta</taxon>
        <taxon>Embryophyta</taxon>
        <taxon>Tracheophyta</taxon>
        <taxon>Spermatophyta</taxon>
        <taxon>Magnoliopsida</taxon>
        <taxon>eudicotyledons</taxon>
        <taxon>Gunneridae</taxon>
        <taxon>Pentapetalae</taxon>
        <taxon>rosids</taxon>
        <taxon>fabids</taxon>
        <taxon>Fabales</taxon>
        <taxon>Fabaceae</taxon>
        <taxon>Papilionoideae</taxon>
        <taxon>50 kb inversion clade</taxon>
        <taxon>dalbergioids sensu lato</taxon>
        <taxon>Dalbergieae</taxon>
        <taxon>Pterocarpus clade</taxon>
        <taxon>Arachis</taxon>
    </lineage>
</organism>
<accession>A0A445EI92</accession>
<gene>
    <name evidence="1" type="ORF">Ahy_A02g009820</name>
</gene>
<protein>
    <submittedName>
        <fullName evidence="1">Uncharacterized protein</fullName>
    </submittedName>
</protein>
<evidence type="ECO:0000313" key="1">
    <source>
        <dbReference type="EMBL" id="RYR75144.1"/>
    </source>
</evidence>
<comment type="caution">
    <text evidence="1">The sequence shown here is derived from an EMBL/GenBank/DDBJ whole genome shotgun (WGS) entry which is preliminary data.</text>
</comment>
<name>A0A445EI92_ARAHY</name>